<dbReference type="STRING" id="1550231.SAMN05660662_2017"/>
<evidence type="ECO:0000313" key="3">
    <source>
        <dbReference type="Proteomes" id="UP000199406"/>
    </source>
</evidence>
<comment type="similarity">
    <text evidence="1">Belongs to the RutC family.</text>
</comment>
<proteinExistence type="inferred from homology"/>
<dbReference type="SUPFAM" id="SSF55298">
    <property type="entry name" value="YjgF-like"/>
    <property type="match status" value="1"/>
</dbReference>
<dbReference type="InterPro" id="IPR035959">
    <property type="entry name" value="RutC-like_sf"/>
</dbReference>
<dbReference type="Proteomes" id="UP000199406">
    <property type="component" value="Unassembled WGS sequence"/>
</dbReference>
<dbReference type="CDD" id="cd00448">
    <property type="entry name" value="YjgF_YER057c_UK114_family"/>
    <property type="match status" value="1"/>
</dbReference>
<dbReference type="EMBL" id="FNBT01000003">
    <property type="protein sequence ID" value="SDF39543.1"/>
    <property type="molecule type" value="Genomic_DNA"/>
</dbReference>
<organism evidence="2 3">
    <name type="scientific">Blastococcus aurantiacus</name>
    <dbReference type="NCBI Taxonomy" id="1550231"/>
    <lineage>
        <taxon>Bacteria</taxon>
        <taxon>Bacillati</taxon>
        <taxon>Actinomycetota</taxon>
        <taxon>Actinomycetes</taxon>
        <taxon>Geodermatophilales</taxon>
        <taxon>Geodermatophilaceae</taxon>
        <taxon>Blastococcus</taxon>
    </lineage>
</organism>
<dbReference type="GO" id="GO:0005829">
    <property type="term" value="C:cytosol"/>
    <property type="evidence" value="ECO:0007669"/>
    <property type="project" value="TreeGrafter"/>
</dbReference>
<name>A0A1G7KQR0_9ACTN</name>
<accession>A0A1G7KQR0</accession>
<sequence length="135" mass="13927">MPVQLLNPEGLPQPEHYVQVAVATGSRTVYLSGQVARDGEGNPVGPGDLAAQVEQAYSNVATALAAVGGTFDDVARLTVYVVDWSPEKLAGLGEGVARVAERLGVDPRKPITLLGVASLGEPDLLVEVEAVAVLA</sequence>
<keyword evidence="3" id="KW-1185">Reference proteome</keyword>
<gene>
    <name evidence="2" type="ORF">SAMN05660662_2017</name>
</gene>
<dbReference type="Pfam" id="PF01042">
    <property type="entry name" value="Ribonuc_L-PSP"/>
    <property type="match status" value="1"/>
</dbReference>
<evidence type="ECO:0000256" key="1">
    <source>
        <dbReference type="ARBA" id="ARBA00010552"/>
    </source>
</evidence>
<dbReference type="PANTHER" id="PTHR11803:SF58">
    <property type="entry name" value="PROTEIN HMF1-RELATED"/>
    <property type="match status" value="1"/>
</dbReference>
<dbReference type="PANTHER" id="PTHR11803">
    <property type="entry name" value="2-IMINOBUTANOATE/2-IMINOPROPANOATE DEAMINASE RIDA"/>
    <property type="match status" value="1"/>
</dbReference>
<reference evidence="3" key="1">
    <citation type="submission" date="2016-10" db="EMBL/GenBank/DDBJ databases">
        <authorList>
            <person name="Varghese N."/>
            <person name="Submissions S."/>
        </authorList>
    </citation>
    <scope>NUCLEOTIDE SEQUENCE [LARGE SCALE GENOMIC DNA]</scope>
    <source>
        <strain evidence="3">DSM 44268</strain>
    </source>
</reference>
<dbReference type="InterPro" id="IPR006175">
    <property type="entry name" value="YjgF/YER057c/UK114"/>
</dbReference>
<dbReference type="GO" id="GO:0019239">
    <property type="term" value="F:deaminase activity"/>
    <property type="evidence" value="ECO:0007669"/>
    <property type="project" value="TreeGrafter"/>
</dbReference>
<dbReference type="RefSeq" id="WP_091765433.1">
    <property type="nucleotide sequence ID" value="NZ_FNBT01000003.1"/>
</dbReference>
<dbReference type="Gene3D" id="3.30.1330.40">
    <property type="entry name" value="RutC-like"/>
    <property type="match status" value="1"/>
</dbReference>
<evidence type="ECO:0000313" key="2">
    <source>
        <dbReference type="EMBL" id="SDF39543.1"/>
    </source>
</evidence>
<dbReference type="OrthoDB" id="3212792at2"/>
<protein>
    <submittedName>
        <fullName evidence="2">Enamine deaminase RidA, house cleaning of reactive enamine intermediates, YjgF/YER057c/UK114 family</fullName>
    </submittedName>
</protein>
<dbReference type="AlphaFoldDB" id="A0A1G7KQR0"/>